<dbReference type="PROSITE" id="PS50035">
    <property type="entry name" value="PLD"/>
    <property type="match status" value="1"/>
</dbReference>
<sequence>MSLRTSHVVYNNQTVDWDIETIFDATKFDQLLGITYSVSAKFIQTYLEKFNHTKLVVGINNDAVQNAANSEINKATFKEAMAQVLKSSSTKLFDNLDEKSRDKVINHTMELQVPSIGYEIHSKFYLLKNSKTGATRTIVGSANLSQAAFDNSINQFEEILIFDDSPLYDILMTQFEDNIAPILTDYFPRELFKVV</sequence>
<dbReference type="EMBL" id="AWTT01000042">
    <property type="protein sequence ID" value="KIS02887.1"/>
    <property type="molecule type" value="Genomic_DNA"/>
</dbReference>
<feature type="domain" description="PLD phosphodiesterase" evidence="1">
    <location>
        <begin position="116"/>
        <end position="148"/>
    </location>
</feature>
<evidence type="ECO:0000313" key="2">
    <source>
        <dbReference type="EMBL" id="KIS02887.1"/>
    </source>
</evidence>
<dbReference type="GO" id="GO:0003824">
    <property type="term" value="F:catalytic activity"/>
    <property type="evidence" value="ECO:0007669"/>
    <property type="project" value="InterPro"/>
</dbReference>
<proteinExistence type="predicted"/>
<dbReference type="InterPro" id="IPR019065">
    <property type="entry name" value="RE_NgoFVII_N"/>
</dbReference>
<evidence type="ECO:0000313" key="3">
    <source>
        <dbReference type="Proteomes" id="UP000032279"/>
    </source>
</evidence>
<dbReference type="Gene3D" id="3.30.870.10">
    <property type="entry name" value="Endonuclease Chain A"/>
    <property type="match status" value="1"/>
</dbReference>
<dbReference type="SUPFAM" id="SSF56024">
    <property type="entry name" value="Phospholipase D/nuclease"/>
    <property type="match status" value="1"/>
</dbReference>
<dbReference type="GO" id="GO:0006793">
    <property type="term" value="P:phosphorus metabolic process"/>
    <property type="evidence" value="ECO:0007669"/>
    <property type="project" value="UniProtKB-ARBA"/>
</dbReference>
<protein>
    <recommendedName>
        <fullName evidence="1">PLD phosphodiesterase domain-containing protein</fullName>
    </recommendedName>
</protein>
<dbReference type="InterPro" id="IPR001736">
    <property type="entry name" value="PLipase_D/transphosphatidylase"/>
</dbReference>
<accession>A0A0D1A5B1</accession>
<dbReference type="PATRIC" id="fig|1335616.4.peg.1536"/>
<comment type="caution">
    <text evidence="2">The sequence shown here is derived from an EMBL/GenBank/DDBJ whole genome shotgun (WGS) entry which is preliminary data.</text>
</comment>
<reference evidence="2 3" key="1">
    <citation type="submission" date="2013-08" db="EMBL/GenBank/DDBJ databases">
        <title>Lactobacillus wasatchii sp. WDC04, a late gas producing bacteria isolated from aged chedder cheese.</title>
        <authorList>
            <person name="Oberg C.J."/>
            <person name="Culumber M."/>
            <person name="McMahon D.J."/>
            <person name="Broadbent J.R."/>
            <person name="Oberg T.S."/>
            <person name="Ortaki F."/>
        </authorList>
    </citation>
    <scope>NUCLEOTIDE SEQUENCE [LARGE SCALE GENOMIC DNA]</scope>
    <source>
        <strain evidence="2 3">WDC04</strain>
    </source>
</reference>
<dbReference type="CDD" id="cd09117">
    <property type="entry name" value="PLDc_Bfil_DEXD_like"/>
    <property type="match status" value="1"/>
</dbReference>
<name>A0A0D1A5B1_9LACO</name>
<dbReference type="Pfam" id="PF09565">
    <property type="entry name" value="RE_NgoFVII"/>
    <property type="match status" value="1"/>
</dbReference>
<dbReference type="AlphaFoldDB" id="A0A0D1A5B1"/>
<gene>
    <name evidence="2" type="ORF">WDC_1530</name>
</gene>
<dbReference type="STRING" id="1335616.WDC_1530"/>
<dbReference type="RefSeq" id="WP_044011231.1">
    <property type="nucleotide sequence ID" value="NZ_AWTT01000042.1"/>
</dbReference>
<organism evidence="2 3">
    <name type="scientific">Paucilactobacillus wasatchensis</name>
    <dbReference type="NCBI Taxonomy" id="1335616"/>
    <lineage>
        <taxon>Bacteria</taxon>
        <taxon>Bacillati</taxon>
        <taxon>Bacillota</taxon>
        <taxon>Bacilli</taxon>
        <taxon>Lactobacillales</taxon>
        <taxon>Lactobacillaceae</taxon>
        <taxon>Paucilactobacillus</taxon>
    </lineage>
</organism>
<evidence type="ECO:0000259" key="1">
    <source>
        <dbReference type="PROSITE" id="PS50035"/>
    </source>
</evidence>
<dbReference type="Proteomes" id="UP000032279">
    <property type="component" value="Unassembled WGS sequence"/>
</dbReference>
<keyword evidence="3" id="KW-1185">Reference proteome</keyword>